<evidence type="ECO:0000256" key="1">
    <source>
        <dbReference type="SAM" id="MobiDB-lite"/>
    </source>
</evidence>
<evidence type="ECO:0000256" key="2">
    <source>
        <dbReference type="SAM" id="SignalP"/>
    </source>
</evidence>
<gene>
    <name evidence="3" type="ORF">BJ875DRAFT_500534</name>
</gene>
<dbReference type="AlphaFoldDB" id="A0A9P7Y8P9"/>
<dbReference type="EMBL" id="MU251876">
    <property type="protein sequence ID" value="KAG9228692.1"/>
    <property type="molecule type" value="Genomic_DNA"/>
</dbReference>
<keyword evidence="4" id="KW-1185">Reference proteome</keyword>
<dbReference type="OrthoDB" id="5406512at2759"/>
<evidence type="ECO:0000313" key="4">
    <source>
        <dbReference type="Proteomes" id="UP000824998"/>
    </source>
</evidence>
<sequence length="176" mass="18960">MLLIRLLALGASALASPMPAGSKNVDEASTRSDWVSSYDAGNEKAGSKNVDEASTRSDWVSSYDAGYAKAGSKNVDEASTRSDWVSSYDAGNEQAGSKNVDEASTRSDWVSSYDTGYKNFDDMELPHWIPSGPEYLKLDYSPVHHEHLITLASGTVMMHGDGLSGFMGAVARFLHV</sequence>
<comment type="caution">
    <text evidence="3">The sequence shown here is derived from an EMBL/GenBank/DDBJ whole genome shotgun (WGS) entry which is preliminary data.</text>
</comment>
<accession>A0A9P7Y8P9</accession>
<name>A0A9P7Y8P9_9HELO</name>
<feature type="chain" id="PRO_5040181013" evidence="2">
    <location>
        <begin position="16"/>
        <end position="176"/>
    </location>
</feature>
<reference evidence="3" key="1">
    <citation type="journal article" date="2021" name="IMA Fungus">
        <title>Genomic characterization of three marine fungi, including Emericellopsis atlantica sp. nov. with signatures of a generalist lifestyle and marine biomass degradation.</title>
        <authorList>
            <person name="Hagestad O.C."/>
            <person name="Hou L."/>
            <person name="Andersen J.H."/>
            <person name="Hansen E.H."/>
            <person name="Altermark B."/>
            <person name="Li C."/>
            <person name="Kuhnert E."/>
            <person name="Cox R.J."/>
            <person name="Crous P.W."/>
            <person name="Spatafora J.W."/>
            <person name="Lail K."/>
            <person name="Amirebrahimi M."/>
            <person name="Lipzen A."/>
            <person name="Pangilinan J."/>
            <person name="Andreopoulos W."/>
            <person name="Hayes R.D."/>
            <person name="Ng V."/>
            <person name="Grigoriev I.V."/>
            <person name="Jackson S.A."/>
            <person name="Sutton T.D.S."/>
            <person name="Dobson A.D.W."/>
            <person name="Rama T."/>
        </authorList>
    </citation>
    <scope>NUCLEOTIDE SEQUENCE</scope>
    <source>
        <strain evidence="3">TRa018bII</strain>
    </source>
</reference>
<feature type="signal peptide" evidence="2">
    <location>
        <begin position="1"/>
        <end position="15"/>
    </location>
</feature>
<proteinExistence type="predicted"/>
<protein>
    <submittedName>
        <fullName evidence="3">Uncharacterized protein</fullName>
    </submittedName>
</protein>
<organism evidence="3 4">
    <name type="scientific">Amylocarpus encephaloides</name>
    <dbReference type="NCBI Taxonomy" id="45428"/>
    <lineage>
        <taxon>Eukaryota</taxon>
        <taxon>Fungi</taxon>
        <taxon>Dikarya</taxon>
        <taxon>Ascomycota</taxon>
        <taxon>Pezizomycotina</taxon>
        <taxon>Leotiomycetes</taxon>
        <taxon>Helotiales</taxon>
        <taxon>Helotiales incertae sedis</taxon>
        <taxon>Amylocarpus</taxon>
    </lineage>
</organism>
<evidence type="ECO:0000313" key="3">
    <source>
        <dbReference type="EMBL" id="KAG9228692.1"/>
    </source>
</evidence>
<keyword evidence="2" id="KW-0732">Signal</keyword>
<feature type="region of interest" description="Disordered" evidence="1">
    <location>
        <begin position="71"/>
        <end position="103"/>
    </location>
</feature>
<dbReference type="Proteomes" id="UP000824998">
    <property type="component" value="Unassembled WGS sequence"/>
</dbReference>